<sequence length="230" mass="25436">MSQAPVFDFAFALQISGGGKTFDLNCRCQSRAKRLAIVGESGSGKSLTLQLLAGLLRPQAGHVRISGTCYGDTAHKLWLPPQQRQVGLVFQDYALFPHLTVAQNIAFGLQHRWPTPGQKQAERLVAFWLDKMQLTRVAAHYPYQISGGQRQRTALARACIANPRWLLLDEPFAALDIGLRGQMRQWLLQLQQELDLPMLLITHDPQDSEVLAEEVATMAAGKMAHGVAEG</sequence>
<keyword evidence="4 6" id="KW-0067">ATP-binding</keyword>
<evidence type="ECO:0000256" key="3">
    <source>
        <dbReference type="ARBA" id="ARBA00022741"/>
    </source>
</evidence>
<keyword evidence="1" id="KW-0813">Transport</keyword>
<keyword evidence="7" id="KW-1185">Reference proteome</keyword>
<protein>
    <submittedName>
        <fullName evidence="6">ATP-binding cassette domain-containing protein</fullName>
    </submittedName>
</protein>
<dbReference type="PANTHER" id="PTHR42781:SF4">
    <property type="entry name" value="SPERMIDINE_PUTRESCINE IMPORT ATP-BINDING PROTEIN POTA"/>
    <property type="match status" value="1"/>
</dbReference>
<dbReference type="SMART" id="SM00382">
    <property type="entry name" value="AAA"/>
    <property type="match status" value="1"/>
</dbReference>
<keyword evidence="2" id="KW-0472">Membrane</keyword>
<dbReference type="InterPro" id="IPR003593">
    <property type="entry name" value="AAA+_ATPase"/>
</dbReference>
<dbReference type="RefSeq" id="WP_197902403.1">
    <property type="nucleotide sequence ID" value="NZ_JACSGR010000002.1"/>
</dbReference>
<gene>
    <name evidence="6" type="ORF">H9Q10_02150</name>
</gene>
<comment type="caution">
    <text evidence="6">The sequence shown here is derived from an EMBL/GenBank/DDBJ whole genome shotgun (WGS) entry which is preliminary data.</text>
</comment>
<evidence type="ECO:0000313" key="7">
    <source>
        <dbReference type="Proteomes" id="UP000768471"/>
    </source>
</evidence>
<organism evidence="6 7">
    <name type="scientific">Eikenella glucosivorans</name>
    <dbReference type="NCBI Taxonomy" id="2766967"/>
    <lineage>
        <taxon>Bacteria</taxon>
        <taxon>Pseudomonadati</taxon>
        <taxon>Pseudomonadota</taxon>
        <taxon>Betaproteobacteria</taxon>
        <taxon>Neisseriales</taxon>
        <taxon>Neisseriaceae</taxon>
        <taxon>Eikenella</taxon>
    </lineage>
</organism>
<dbReference type="Proteomes" id="UP000768471">
    <property type="component" value="Unassembled WGS sequence"/>
</dbReference>
<accession>A0ABS0N867</accession>
<keyword evidence="2" id="KW-1003">Cell membrane</keyword>
<dbReference type="InterPro" id="IPR027417">
    <property type="entry name" value="P-loop_NTPase"/>
</dbReference>
<dbReference type="EMBL" id="JACSGR010000002">
    <property type="protein sequence ID" value="MBH5328475.1"/>
    <property type="molecule type" value="Genomic_DNA"/>
</dbReference>
<dbReference type="Pfam" id="PF00005">
    <property type="entry name" value="ABC_tran"/>
    <property type="match status" value="1"/>
</dbReference>
<evidence type="ECO:0000256" key="2">
    <source>
        <dbReference type="ARBA" id="ARBA00022475"/>
    </source>
</evidence>
<dbReference type="InterPro" id="IPR003439">
    <property type="entry name" value="ABC_transporter-like_ATP-bd"/>
</dbReference>
<evidence type="ECO:0000256" key="1">
    <source>
        <dbReference type="ARBA" id="ARBA00022448"/>
    </source>
</evidence>
<dbReference type="PANTHER" id="PTHR42781">
    <property type="entry name" value="SPERMIDINE/PUTRESCINE IMPORT ATP-BINDING PROTEIN POTA"/>
    <property type="match status" value="1"/>
</dbReference>
<evidence type="ECO:0000313" key="6">
    <source>
        <dbReference type="EMBL" id="MBH5328475.1"/>
    </source>
</evidence>
<keyword evidence="3" id="KW-0547">Nucleotide-binding</keyword>
<proteinExistence type="predicted"/>
<dbReference type="GO" id="GO:0005524">
    <property type="term" value="F:ATP binding"/>
    <property type="evidence" value="ECO:0007669"/>
    <property type="project" value="UniProtKB-KW"/>
</dbReference>
<dbReference type="Gene3D" id="3.40.50.300">
    <property type="entry name" value="P-loop containing nucleotide triphosphate hydrolases"/>
    <property type="match status" value="1"/>
</dbReference>
<evidence type="ECO:0000259" key="5">
    <source>
        <dbReference type="PROSITE" id="PS50893"/>
    </source>
</evidence>
<reference evidence="6 7" key="1">
    <citation type="submission" date="2020-09" db="EMBL/GenBank/DDBJ databases">
        <title>Eikenella S3660 sp. nov., isolated from a throat swab.</title>
        <authorList>
            <person name="Buhl M."/>
        </authorList>
    </citation>
    <scope>NUCLEOTIDE SEQUENCE [LARGE SCALE GENOMIC DNA]</scope>
    <source>
        <strain evidence="6 7">S3360</strain>
    </source>
</reference>
<dbReference type="PROSITE" id="PS50893">
    <property type="entry name" value="ABC_TRANSPORTER_2"/>
    <property type="match status" value="1"/>
</dbReference>
<dbReference type="SUPFAM" id="SSF52540">
    <property type="entry name" value="P-loop containing nucleoside triphosphate hydrolases"/>
    <property type="match status" value="1"/>
</dbReference>
<evidence type="ECO:0000256" key="4">
    <source>
        <dbReference type="ARBA" id="ARBA00022840"/>
    </source>
</evidence>
<name>A0ABS0N867_9NEIS</name>
<dbReference type="InterPro" id="IPR050093">
    <property type="entry name" value="ABC_SmlMolc_Importer"/>
</dbReference>
<feature type="domain" description="ABC transporter" evidence="5">
    <location>
        <begin position="4"/>
        <end position="230"/>
    </location>
</feature>